<evidence type="ECO:0000313" key="1">
    <source>
        <dbReference type="EMBL" id="KCZ80812.1"/>
    </source>
</evidence>
<evidence type="ECO:0000313" key="2">
    <source>
        <dbReference type="Proteomes" id="UP000030655"/>
    </source>
</evidence>
<reference evidence="1 2" key="2">
    <citation type="submission" date="2014-03" db="EMBL/GenBank/DDBJ databases">
        <title>The Genome Sequence of Anncaliia algerae insect isolate PRA339.</title>
        <authorList>
            <consortium name="The Broad Institute Genome Sequencing Platform"/>
            <consortium name="The Broad Institute Genome Sequencing Center for Infectious Disease"/>
            <person name="Cuomo C."/>
            <person name="Becnel J."/>
            <person name="Sanscrainte N."/>
            <person name="Walker B."/>
            <person name="Young S.K."/>
            <person name="Zeng Q."/>
            <person name="Gargeya S."/>
            <person name="Fitzgerald M."/>
            <person name="Haas B."/>
            <person name="Abouelleil A."/>
            <person name="Alvarado L."/>
            <person name="Arachchi H.M."/>
            <person name="Berlin A.M."/>
            <person name="Chapman S.B."/>
            <person name="Dewar J."/>
            <person name="Goldberg J."/>
            <person name="Griggs A."/>
            <person name="Gujja S."/>
            <person name="Hansen M."/>
            <person name="Howarth C."/>
            <person name="Imamovic A."/>
            <person name="Larimer J."/>
            <person name="McCowan C."/>
            <person name="Murphy C."/>
            <person name="Neiman D."/>
            <person name="Pearson M."/>
            <person name="Priest M."/>
            <person name="Roberts A."/>
            <person name="Saif S."/>
            <person name="Shea T."/>
            <person name="Sisk P."/>
            <person name="Sykes S."/>
            <person name="Wortman J."/>
            <person name="Nusbaum C."/>
            <person name="Birren B."/>
        </authorList>
    </citation>
    <scope>NUCLEOTIDE SEQUENCE [LARGE SCALE GENOMIC DNA]</scope>
    <source>
        <strain evidence="1 2">PRA339</strain>
    </source>
</reference>
<dbReference type="PANTHER" id="PTHR12087:SF0">
    <property type="entry name" value="ORIGIN RECOGNITION COMPLEX SUBUNIT 4"/>
    <property type="match status" value="1"/>
</dbReference>
<dbReference type="AlphaFoldDB" id="A0A059F127"/>
<sequence>MNVEVEILRKYHKEIKELRLFLDDKPSNILLCGLDKQLIYAVLKLVCKNISSIKNRNNKKDTENVKVIDIDNLSTLHRQIIIYNALEESTIVHVILISCRSDSLENLEKRIKSRFSHHKIFFNYLKDDLIIPTLQGYRNLLLIEKYDLTNHNLASMLGLLNNLHFHLIILFHQKKKPITFVNLLDEYRIFMQARKGFKNCDNIIIRKAYFDLIDLYIVDNKGGLLIDFDEFKDYIKESKPKFILDLIF</sequence>
<dbReference type="GO" id="GO:0005664">
    <property type="term" value="C:nuclear origin of replication recognition complex"/>
    <property type="evidence" value="ECO:0007669"/>
    <property type="project" value="TreeGrafter"/>
</dbReference>
<accession>A0A059F127</accession>
<dbReference type="Proteomes" id="UP000030655">
    <property type="component" value="Unassembled WGS sequence"/>
</dbReference>
<keyword evidence="2" id="KW-1185">Reference proteome</keyword>
<dbReference type="VEuPathDB" id="MicrosporidiaDB:H312_01759"/>
<gene>
    <name evidence="1" type="ORF">H312_01759</name>
</gene>
<organism evidence="1 2">
    <name type="scientific">Anncaliia algerae PRA339</name>
    <dbReference type="NCBI Taxonomy" id="1288291"/>
    <lineage>
        <taxon>Eukaryota</taxon>
        <taxon>Fungi</taxon>
        <taxon>Fungi incertae sedis</taxon>
        <taxon>Microsporidia</taxon>
        <taxon>Tubulinosematoidea</taxon>
        <taxon>Tubulinosematidae</taxon>
        <taxon>Anncaliia</taxon>
    </lineage>
</organism>
<dbReference type="HOGENOM" id="CLU_1119929_0_0_1"/>
<reference evidence="2" key="1">
    <citation type="submission" date="2013-02" db="EMBL/GenBank/DDBJ databases">
        <authorList>
            <consortium name="The Broad Institute Genome Sequencing Platform"/>
            <person name="Cuomo C."/>
            <person name="Becnel J."/>
            <person name="Sanscrainte N."/>
            <person name="Walker B."/>
            <person name="Young S.K."/>
            <person name="Zeng Q."/>
            <person name="Gargeya S."/>
            <person name="Fitzgerald M."/>
            <person name="Haas B."/>
            <person name="Abouelleil A."/>
            <person name="Alvarado L."/>
            <person name="Arachchi H.M."/>
            <person name="Berlin A.M."/>
            <person name="Chapman S.B."/>
            <person name="Dewar J."/>
            <person name="Goldberg J."/>
            <person name="Griggs A."/>
            <person name="Gujja S."/>
            <person name="Hansen M."/>
            <person name="Howarth C."/>
            <person name="Imamovic A."/>
            <person name="Larimer J."/>
            <person name="McCowan C."/>
            <person name="Murphy C."/>
            <person name="Neiman D."/>
            <person name="Pearson M."/>
            <person name="Priest M."/>
            <person name="Roberts A."/>
            <person name="Saif S."/>
            <person name="Shea T."/>
            <person name="Sisk P."/>
            <person name="Sykes S."/>
            <person name="Wortman J."/>
            <person name="Nusbaum C."/>
            <person name="Birren B."/>
        </authorList>
    </citation>
    <scope>NUCLEOTIDE SEQUENCE [LARGE SCALE GENOMIC DNA]</scope>
    <source>
        <strain evidence="2">PRA339</strain>
    </source>
</reference>
<dbReference type="GO" id="GO:0006270">
    <property type="term" value="P:DNA replication initiation"/>
    <property type="evidence" value="ECO:0007669"/>
    <property type="project" value="TreeGrafter"/>
</dbReference>
<proteinExistence type="predicted"/>
<protein>
    <submittedName>
        <fullName evidence="1">Uncharacterized protein</fullName>
    </submittedName>
</protein>
<dbReference type="STRING" id="1288291.A0A059F127"/>
<dbReference type="EMBL" id="KK365161">
    <property type="protein sequence ID" value="KCZ80812.1"/>
    <property type="molecule type" value="Genomic_DNA"/>
</dbReference>
<dbReference type="Gene3D" id="3.40.50.300">
    <property type="entry name" value="P-loop containing nucleotide triphosphate hydrolases"/>
    <property type="match status" value="1"/>
</dbReference>
<dbReference type="InterPro" id="IPR027417">
    <property type="entry name" value="P-loop_NTPase"/>
</dbReference>
<dbReference type="OrthoDB" id="2189670at2759"/>
<name>A0A059F127_9MICR</name>
<dbReference type="GO" id="GO:0003688">
    <property type="term" value="F:DNA replication origin binding"/>
    <property type="evidence" value="ECO:0007669"/>
    <property type="project" value="TreeGrafter"/>
</dbReference>
<dbReference type="PANTHER" id="PTHR12087">
    <property type="entry name" value="ORIGIN RECOGNITION COMPLEX SUBUNIT 4"/>
    <property type="match status" value="1"/>
</dbReference>
<dbReference type="InterPro" id="IPR016527">
    <property type="entry name" value="ORC4"/>
</dbReference>